<dbReference type="RefSeq" id="WP_346336468.1">
    <property type="nucleotide sequence ID" value="NZ_JBBYXI010000002.1"/>
</dbReference>
<keyword evidence="6" id="KW-0010">Activator</keyword>
<dbReference type="Proteomes" id="UP001418637">
    <property type="component" value="Unassembled WGS sequence"/>
</dbReference>
<dbReference type="SMART" id="SM00448">
    <property type="entry name" value="REC"/>
    <property type="match status" value="1"/>
</dbReference>
<accession>A0ABV0BIS4</accession>
<dbReference type="InterPro" id="IPR011006">
    <property type="entry name" value="CheY-like_superfamily"/>
</dbReference>
<dbReference type="InterPro" id="IPR027417">
    <property type="entry name" value="P-loop_NTPase"/>
</dbReference>
<dbReference type="InterPro" id="IPR009057">
    <property type="entry name" value="Homeodomain-like_sf"/>
</dbReference>
<dbReference type="Pfam" id="PF00158">
    <property type="entry name" value="Sigma54_activat"/>
    <property type="match status" value="1"/>
</dbReference>
<dbReference type="Pfam" id="PF00072">
    <property type="entry name" value="Response_reg"/>
    <property type="match status" value="1"/>
</dbReference>
<sequence length="470" mass="53256">MSSKDCSVLVVDDEENVRRLLSAVLTREGYNVETANDGKAGLARFSELVPDIVLMDIRMPELSGIDALREMRAIRPDATVILMTAYASVETAVEAIKQGAYDYIIKPFDLEEVKLLIDRAMQMRSMKQEINLLHRELSNTFQWGRFLTNNPKMMELCRDTAKIAQSMATVLVTGESGTGKELIARAIHYNSPRARGPFIKINCGALPETLLESELFGYEKGAFTGAQVRKIGLFERAHEGTLLLDEVGEMSQNLQVKLLRVIQEREFERVGGTETIKADIRLIASTNRDLAAMVEEKTFRQDLYYRLNVIHLQTLPLRERPEDIELLANHFLQHFCDQNNREISGLDPVALKLMQAYSWPGNVRELANAMERAVIMSLGNMIFPDDLPTQIAENDDRYLEADLEEDASDDIALDAIDTDEASLKDSMKEYEKELIRKALQRSGGSRIKAAQQLGISRRSLMYKLQEYRID</sequence>
<keyword evidence="1" id="KW-0547">Nucleotide-binding</keyword>
<evidence type="ECO:0000256" key="1">
    <source>
        <dbReference type="ARBA" id="ARBA00022741"/>
    </source>
</evidence>
<evidence type="ECO:0000259" key="10">
    <source>
        <dbReference type="PROSITE" id="PS50110"/>
    </source>
</evidence>
<dbReference type="Gene3D" id="1.10.10.60">
    <property type="entry name" value="Homeodomain-like"/>
    <property type="match status" value="1"/>
</dbReference>
<evidence type="ECO:0000313" key="11">
    <source>
        <dbReference type="EMBL" id="MEN3930458.1"/>
    </source>
</evidence>
<dbReference type="PROSITE" id="PS00688">
    <property type="entry name" value="SIGMA54_INTERACT_3"/>
    <property type="match status" value="1"/>
</dbReference>
<evidence type="ECO:0000313" key="12">
    <source>
        <dbReference type="Proteomes" id="UP001418637"/>
    </source>
</evidence>
<organism evidence="11 12">
    <name type="scientific">Hohaiivirga grylli</name>
    <dbReference type="NCBI Taxonomy" id="3133970"/>
    <lineage>
        <taxon>Bacteria</taxon>
        <taxon>Pseudomonadati</taxon>
        <taxon>Pseudomonadota</taxon>
        <taxon>Alphaproteobacteria</taxon>
        <taxon>Hyphomicrobiales</taxon>
        <taxon>Methylobacteriaceae</taxon>
        <taxon>Hohaiivirga</taxon>
    </lineage>
</organism>
<dbReference type="InterPro" id="IPR001789">
    <property type="entry name" value="Sig_transdc_resp-reg_receiver"/>
</dbReference>
<feature type="domain" description="Sigma-54 factor interaction" evidence="9">
    <location>
        <begin position="146"/>
        <end position="375"/>
    </location>
</feature>
<evidence type="ECO:0000256" key="7">
    <source>
        <dbReference type="ARBA" id="ARBA00023163"/>
    </source>
</evidence>
<name>A0ABV0BIS4_9HYPH</name>
<dbReference type="InterPro" id="IPR058031">
    <property type="entry name" value="AAA_lid_NorR"/>
</dbReference>
<dbReference type="EMBL" id="JBBYXI010000002">
    <property type="protein sequence ID" value="MEN3930458.1"/>
    <property type="molecule type" value="Genomic_DNA"/>
</dbReference>
<dbReference type="InterPro" id="IPR025943">
    <property type="entry name" value="Sigma_54_int_dom_ATP-bd_2"/>
</dbReference>
<dbReference type="PRINTS" id="PR01590">
    <property type="entry name" value="HTHFIS"/>
</dbReference>
<evidence type="ECO:0000256" key="3">
    <source>
        <dbReference type="ARBA" id="ARBA00023012"/>
    </source>
</evidence>
<comment type="caution">
    <text evidence="11">The sequence shown here is derived from an EMBL/GenBank/DDBJ whole genome shotgun (WGS) entry which is preliminary data.</text>
</comment>
<dbReference type="InterPro" id="IPR003593">
    <property type="entry name" value="AAA+_ATPase"/>
</dbReference>
<dbReference type="NCBIfam" id="NF008469">
    <property type="entry name" value="PRK11361.1"/>
    <property type="match status" value="1"/>
</dbReference>
<dbReference type="CDD" id="cd00009">
    <property type="entry name" value="AAA"/>
    <property type="match status" value="1"/>
</dbReference>
<keyword evidence="12" id="KW-1185">Reference proteome</keyword>
<dbReference type="InterPro" id="IPR002197">
    <property type="entry name" value="HTH_Fis"/>
</dbReference>
<evidence type="ECO:0000256" key="8">
    <source>
        <dbReference type="PROSITE-ProRule" id="PRU00169"/>
    </source>
</evidence>
<evidence type="ECO:0000259" key="9">
    <source>
        <dbReference type="PROSITE" id="PS50045"/>
    </source>
</evidence>
<dbReference type="Pfam" id="PF02954">
    <property type="entry name" value="HTH_8"/>
    <property type="match status" value="1"/>
</dbReference>
<dbReference type="Gene3D" id="1.10.8.60">
    <property type="match status" value="1"/>
</dbReference>
<feature type="modified residue" description="4-aspartylphosphate" evidence="8">
    <location>
        <position position="56"/>
    </location>
</feature>
<dbReference type="PROSITE" id="PS00676">
    <property type="entry name" value="SIGMA54_INTERACT_2"/>
    <property type="match status" value="1"/>
</dbReference>
<keyword evidence="8" id="KW-0597">Phosphoprotein</keyword>
<dbReference type="PROSITE" id="PS50045">
    <property type="entry name" value="SIGMA54_INTERACT_4"/>
    <property type="match status" value="1"/>
</dbReference>
<dbReference type="Gene3D" id="3.40.50.300">
    <property type="entry name" value="P-loop containing nucleotide triphosphate hydrolases"/>
    <property type="match status" value="1"/>
</dbReference>
<protein>
    <submittedName>
        <fullName evidence="11">Acetoacetate metabolism transcriptional regulator AtoC</fullName>
    </submittedName>
</protein>
<evidence type="ECO:0000256" key="4">
    <source>
        <dbReference type="ARBA" id="ARBA00023015"/>
    </source>
</evidence>
<dbReference type="InterPro" id="IPR025944">
    <property type="entry name" value="Sigma_54_int_dom_CS"/>
</dbReference>
<dbReference type="SUPFAM" id="SSF52172">
    <property type="entry name" value="CheY-like"/>
    <property type="match status" value="1"/>
</dbReference>
<dbReference type="InterPro" id="IPR025662">
    <property type="entry name" value="Sigma_54_int_dom_ATP-bd_1"/>
</dbReference>
<evidence type="ECO:0000256" key="6">
    <source>
        <dbReference type="ARBA" id="ARBA00023159"/>
    </source>
</evidence>
<dbReference type="PROSITE" id="PS50110">
    <property type="entry name" value="RESPONSE_REGULATORY"/>
    <property type="match status" value="1"/>
</dbReference>
<keyword evidence="3" id="KW-0902">Two-component regulatory system</keyword>
<dbReference type="SMART" id="SM00382">
    <property type="entry name" value="AAA"/>
    <property type="match status" value="1"/>
</dbReference>
<dbReference type="Pfam" id="PF25601">
    <property type="entry name" value="AAA_lid_14"/>
    <property type="match status" value="1"/>
</dbReference>
<dbReference type="InterPro" id="IPR002078">
    <property type="entry name" value="Sigma_54_int"/>
</dbReference>
<dbReference type="Gene3D" id="3.40.50.2300">
    <property type="match status" value="1"/>
</dbReference>
<feature type="domain" description="Response regulatory" evidence="10">
    <location>
        <begin position="7"/>
        <end position="121"/>
    </location>
</feature>
<keyword evidence="2" id="KW-0067">ATP-binding</keyword>
<proteinExistence type="predicted"/>
<dbReference type="PANTHER" id="PTHR32071">
    <property type="entry name" value="TRANSCRIPTIONAL REGULATORY PROTEIN"/>
    <property type="match status" value="1"/>
</dbReference>
<dbReference type="PANTHER" id="PTHR32071:SF117">
    <property type="entry name" value="PTS-DEPENDENT DIHYDROXYACETONE KINASE OPERON REGULATORY PROTEIN-RELATED"/>
    <property type="match status" value="1"/>
</dbReference>
<dbReference type="SUPFAM" id="SSF46689">
    <property type="entry name" value="Homeodomain-like"/>
    <property type="match status" value="1"/>
</dbReference>
<keyword evidence="5" id="KW-0238">DNA-binding</keyword>
<dbReference type="SUPFAM" id="SSF52540">
    <property type="entry name" value="P-loop containing nucleoside triphosphate hydrolases"/>
    <property type="match status" value="1"/>
</dbReference>
<keyword evidence="4" id="KW-0805">Transcription regulation</keyword>
<reference evidence="11 12" key="1">
    <citation type="submission" date="2024-04" db="EMBL/GenBank/DDBJ databases">
        <title>A novel species isolated from cricket.</title>
        <authorList>
            <person name="Wang H.-C."/>
        </authorList>
    </citation>
    <scope>NUCLEOTIDE SEQUENCE [LARGE SCALE GENOMIC DNA]</scope>
    <source>
        <strain evidence="11 12">WL0021</strain>
    </source>
</reference>
<dbReference type="PROSITE" id="PS00675">
    <property type="entry name" value="SIGMA54_INTERACT_1"/>
    <property type="match status" value="1"/>
</dbReference>
<evidence type="ECO:0000256" key="5">
    <source>
        <dbReference type="ARBA" id="ARBA00023125"/>
    </source>
</evidence>
<gene>
    <name evidence="11" type="primary">atoC</name>
    <name evidence="11" type="ORF">WJT86_05185</name>
</gene>
<evidence type="ECO:0000256" key="2">
    <source>
        <dbReference type="ARBA" id="ARBA00022840"/>
    </source>
</evidence>
<keyword evidence="7" id="KW-0804">Transcription</keyword>